<comment type="similarity">
    <text evidence="1">Belongs to the SMC family. SbcC subfamily.</text>
</comment>
<keyword evidence="6" id="KW-1185">Reference proteome</keyword>
<accession>A0A849ABV8</accession>
<dbReference type="PANTHER" id="PTHR32114">
    <property type="entry name" value="ABC TRANSPORTER ABCH.3"/>
    <property type="match status" value="1"/>
</dbReference>
<dbReference type="InterPro" id="IPR003395">
    <property type="entry name" value="RecF/RecN/SMC_N"/>
</dbReference>
<evidence type="ECO:0000313" key="5">
    <source>
        <dbReference type="EMBL" id="NNG37183.1"/>
    </source>
</evidence>
<proteinExistence type="inferred from homology"/>
<evidence type="ECO:0000256" key="3">
    <source>
        <dbReference type="ARBA" id="ARBA00013368"/>
    </source>
</evidence>
<sequence>MAEDQLKDVVIGRALADESLSEDVQYVILAALESADELAAVLHEGTAKQQATKERLTAPAPAEVEATGTFIRSITVQGFRGIGEQIRLSLPGQPGLVVVAGRNGSGKSSLAEALEMALTGVNKRWETKNKNDVWSRAWRNLHAGVAPEVRVVVTEEGTGSVTIGIDWSSDAAAPVSDQTRWVDRTGHKRAPFEALGWQRALELYRPLLSYDELGSILEGQPKDFYDQLFRLLGLEQLTEAIGRLDDEVRQLKVPESTFRAAKSEAKSVLQGVDDPKAQTLAKEVNRNVPHPEEIRPTVVAGAGESVPAAWRVAAALTVPSADDVDAATGELERALAAVADQTDAQQTLAADQLRLLEAAMGFHRDHGDGSCPVCDTGQLDAEWLQQAKNQVSAARTASSALAAVRTRLDEARSVARRLIEGIAVVPQHSELTTAPAAAAAHKSATALLDVDDRQLLRDLPQALTDVRDSYAALAAEAVQLSEARRDDWTLAVEVLARWLTAADEFLVTAGARQRATAAQKWLNDNAEQIRNERLKPMSDRSGEIWSVLRQESNVQLGDIKLSGAKNLRRVTLSAAVDGSDTEAFSVMSQGELHALALAVFLPRATAAASPFRFVVLDDPIQAMDPSKIDGFLQVLIDLAEHRQVIVLTHDDRLPAAIRRQNVPARMYEVSRQSGSRISITEATRPATRLLDDAKALLRDGNVSNEVKSRVIPTLCREAVEAAARDVFATKALAIGKSLDWVEQTWTEAKTTRSRVTLALHLDATADISSWVKGYREGSLRVAAKGVHEGAQHVQNAVDDTKRTIEDLRKLLL</sequence>
<dbReference type="Pfam" id="PF02463">
    <property type="entry name" value="SMC_N"/>
    <property type="match status" value="1"/>
</dbReference>
<comment type="caution">
    <text evidence="5">The sequence shown here is derived from an EMBL/GenBank/DDBJ whole genome shotgun (WGS) entry which is preliminary data.</text>
</comment>
<dbReference type="Gene3D" id="3.40.50.300">
    <property type="entry name" value="P-loop containing nucleotide triphosphate hydrolases"/>
    <property type="match status" value="1"/>
</dbReference>
<dbReference type="RefSeq" id="WP_171200889.1">
    <property type="nucleotide sequence ID" value="NZ_JABEND010000011.1"/>
</dbReference>
<reference evidence="5 6" key="1">
    <citation type="submission" date="2020-05" db="EMBL/GenBank/DDBJ databases">
        <title>Nakamurella sp. DB0629 isolated from air conditioner.</title>
        <authorList>
            <person name="Kim D.H."/>
            <person name="Kim D.-U."/>
        </authorList>
    </citation>
    <scope>NUCLEOTIDE SEQUENCE [LARGE SCALE GENOMIC DNA]</scope>
    <source>
        <strain evidence="5 6">DB0629</strain>
    </source>
</reference>
<dbReference type="Proteomes" id="UP000562984">
    <property type="component" value="Unassembled WGS sequence"/>
</dbReference>
<dbReference type="InterPro" id="IPR027417">
    <property type="entry name" value="P-loop_NTPase"/>
</dbReference>
<comment type="subunit">
    <text evidence="2">Heterodimer of SbcC and SbcD.</text>
</comment>
<feature type="domain" description="RecF/RecN/SMC N-terminal" evidence="4">
    <location>
        <begin position="70"/>
        <end position="655"/>
    </location>
</feature>
<protein>
    <recommendedName>
        <fullName evidence="3">Nuclease SbcCD subunit C</fullName>
    </recommendedName>
</protein>
<dbReference type="EMBL" id="JABEND010000011">
    <property type="protein sequence ID" value="NNG37183.1"/>
    <property type="molecule type" value="Genomic_DNA"/>
</dbReference>
<organism evidence="5 6">
    <name type="scientific">Nakamurella aerolata</name>
    <dbReference type="NCBI Taxonomy" id="1656892"/>
    <lineage>
        <taxon>Bacteria</taxon>
        <taxon>Bacillati</taxon>
        <taxon>Actinomycetota</taxon>
        <taxon>Actinomycetes</taxon>
        <taxon>Nakamurellales</taxon>
        <taxon>Nakamurellaceae</taxon>
        <taxon>Nakamurella</taxon>
    </lineage>
</organism>
<evidence type="ECO:0000259" key="4">
    <source>
        <dbReference type="Pfam" id="PF02463"/>
    </source>
</evidence>
<evidence type="ECO:0000313" key="6">
    <source>
        <dbReference type="Proteomes" id="UP000562984"/>
    </source>
</evidence>
<dbReference type="SUPFAM" id="SSF52540">
    <property type="entry name" value="P-loop containing nucleoside triphosphate hydrolases"/>
    <property type="match status" value="1"/>
</dbReference>
<gene>
    <name evidence="5" type="ORF">HKD39_16020</name>
</gene>
<dbReference type="AlphaFoldDB" id="A0A849ABV8"/>
<evidence type="ECO:0000256" key="1">
    <source>
        <dbReference type="ARBA" id="ARBA00006930"/>
    </source>
</evidence>
<dbReference type="PANTHER" id="PTHR32114:SF2">
    <property type="entry name" value="ABC TRANSPORTER ABCH.3"/>
    <property type="match status" value="1"/>
</dbReference>
<name>A0A849ABV8_9ACTN</name>
<evidence type="ECO:0000256" key="2">
    <source>
        <dbReference type="ARBA" id="ARBA00011322"/>
    </source>
</evidence>